<proteinExistence type="predicted"/>
<feature type="compositionally biased region" description="Polar residues" evidence="1">
    <location>
        <begin position="19"/>
        <end position="29"/>
    </location>
</feature>
<evidence type="ECO:0000313" key="3">
    <source>
        <dbReference type="Proteomes" id="UP001243330"/>
    </source>
</evidence>
<feature type="region of interest" description="Disordered" evidence="1">
    <location>
        <begin position="81"/>
        <end position="125"/>
    </location>
</feature>
<protein>
    <submittedName>
        <fullName evidence="2">Uncharacterized protein</fullName>
    </submittedName>
</protein>
<sequence length="125" mass="14054">MILCALELSKTLSTVITNQPTKSRSNKLNASRKYPRIATGPPMGLRRQEISRVFFFSSFFRWSVTSRVVQRFAIAAVTQDTAAAPSSAGCGRERLKPRRSRIFPDLPASTKPNEQPHQPSRRIHS</sequence>
<organism evidence="2 3">
    <name type="scientific">Colletotrichum chrysophilum</name>
    <dbReference type="NCBI Taxonomy" id="1836956"/>
    <lineage>
        <taxon>Eukaryota</taxon>
        <taxon>Fungi</taxon>
        <taxon>Dikarya</taxon>
        <taxon>Ascomycota</taxon>
        <taxon>Pezizomycotina</taxon>
        <taxon>Sordariomycetes</taxon>
        <taxon>Hypocreomycetidae</taxon>
        <taxon>Glomerellales</taxon>
        <taxon>Glomerellaceae</taxon>
        <taxon>Colletotrichum</taxon>
        <taxon>Colletotrichum gloeosporioides species complex</taxon>
    </lineage>
</organism>
<gene>
    <name evidence="2" type="ORF">CCHR01_17042</name>
</gene>
<dbReference type="Proteomes" id="UP001243330">
    <property type="component" value="Unassembled WGS sequence"/>
</dbReference>
<evidence type="ECO:0000313" key="2">
    <source>
        <dbReference type="EMBL" id="KAK1840340.1"/>
    </source>
</evidence>
<dbReference type="EMBL" id="JAQOWY010000571">
    <property type="protein sequence ID" value="KAK1840340.1"/>
    <property type="molecule type" value="Genomic_DNA"/>
</dbReference>
<feature type="region of interest" description="Disordered" evidence="1">
    <location>
        <begin position="19"/>
        <end position="42"/>
    </location>
</feature>
<dbReference type="AlphaFoldDB" id="A0AAD9A4J0"/>
<accession>A0AAD9A4J0</accession>
<name>A0AAD9A4J0_9PEZI</name>
<comment type="caution">
    <text evidence="2">The sequence shown here is derived from an EMBL/GenBank/DDBJ whole genome shotgun (WGS) entry which is preliminary data.</text>
</comment>
<evidence type="ECO:0000256" key="1">
    <source>
        <dbReference type="SAM" id="MobiDB-lite"/>
    </source>
</evidence>
<reference evidence="2" key="1">
    <citation type="submission" date="2023-01" db="EMBL/GenBank/DDBJ databases">
        <title>Colletotrichum chrysophilum M932 genome sequence.</title>
        <authorList>
            <person name="Baroncelli R."/>
        </authorList>
    </citation>
    <scope>NUCLEOTIDE SEQUENCE</scope>
    <source>
        <strain evidence="2">M932</strain>
    </source>
</reference>
<keyword evidence="3" id="KW-1185">Reference proteome</keyword>